<keyword evidence="3" id="KW-0132">Cell division</keyword>
<evidence type="ECO:0000256" key="5">
    <source>
        <dbReference type="ARBA" id="ARBA00022723"/>
    </source>
</evidence>
<dbReference type="Proteomes" id="UP000324479">
    <property type="component" value="Unassembled WGS sequence"/>
</dbReference>
<evidence type="ECO:0000256" key="1">
    <source>
        <dbReference type="ARBA" id="ARBA00012727"/>
    </source>
</evidence>
<dbReference type="Gene3D" id="3.30.470.30">
    <property type="entry name" value="DNA ligase/mRNA capping enzyme"/>
    <property type="match status" value="1"/>
</dbReference>
<keyword evidence="10" id="KW-0233">DNA recombination</keyword>
<reference evidence="15 16" key="1">
    <citation type="submission" date="2019-08" db="EMBL/GenBank/DDBJ databases">
        <authorList>
            <person name="Dhanesh K."/>
            <person name="Kumar G."/>
            <person name="Sasikala C."/>
            <person name="Venkata Ramana C."/>
        </authorList>
    </citation>
    <scope>NUCLEOTIDE SEQUENCE [LARGE SCALE GENOMIC DNA]</scope>
    <source>
        <strain evidence="15 16">JC645</strain>
    </source>
</reference>
<dbReference type="Pfam" id="PF04679">
    <property type="entry name" value="DNA_ligase_A_C"/>
    <property type="match status" value="1"/>
</dbReference>
<dbReference type="EC" id="6.5.1.1" evidence="1"/>
<dbReference type="SUPFAM" id="SSF56091">
    <property type="entry name" value="DNA ligase/mRNA capping enzyme, catalytic domain"/>
    <property type="match status" value="1"/>
</dbReference>
<dbReference type="AlphaFoldDB" id="A0A5M6CY09"/>
<dbReference type="PROSITE" id="PS50160">
    <property type="entry name" value="DNA_LIGASE_A3"/>
    <property type="match status" value="1"/>
</dbReference>
<keyword evidence="2 15" id="KW-0436">Ligase</keyword>
<dbReference type="InterPro" id="IPR012310">
    <property type="entry name" value="DNA_ligase_ATP-dep_cent"/>
</dbReference>
<gene>
    <name evidence="15" type="ORF">FYK55_24645</name>
</gene>
<dbReference type="InterPro" id="IPR016059">
    <property type="entry name" value="DNA_ligase_ATP-dep_CS"/>
</dbReference>
<evidence type="ECO:0000256" key="2">
    <source>
        <dbReference type="ARBA" id="ARBA00022598"/>
    </source>
</evidence>
<dbReference type="Gene3D" id="1.10.3260.10">
    <property type="entry name" value="DNA ligase, ATP-dependent, N-terminal domain"/>
    <property type="match status" value="1"/>
</dbReference>
<evidence type="ECO:0000256" key="10">
    <source>
        <dbReference type="ARBA" id="ARBA00023172"/>
    </source>
</evidence>
<keyword evidence="9" id="KW-0460">Magnesium</keyword>
<evidence type="ECO:0000256" key="3">
    <source>
        <dbReference type="ARBA" id="ARBA00022618"/>
    </source>
</evidence>
<dbReference type="GO" id="GO:0003677">
    <property type="term" value="F:DNA binding"/>
    <property type="evidence" value="ECO:0007669"/>
    <property type="project" value="InterPro"/>
</dbReference>
<keyword evidence="7" id="KW-0227">DNA damage</keyword>
<dbReference type="PANTHER" id="PTHR45674">
    <property type="entry name" value="DNA LIGASE 1/3 FAMILY MEMBER"/>
    <property type="match status" value="1"/>
</dbReference>
<feature type="domain" description="ATP-dependent DNA ligase family profile" evidence="14">
    <location>
        <begin position="325"/>
        <end position="455"/>
    </location>
</feature>
<comment type="catalytic activity">
    <reaction evidence="13">
        <text>ATP + (deoxyribonucleotide)n-3'-hydroxyl + 5'-phospho-(deoxyribonucleotide)m = (deoxyribonucleotide)n+m + AMP + diphosphate.</text>
        <dbReference type="EC" id="6.5.1.1"/>
    </reaction>
</comment>
<keyword evidence="16" id="KW-1185">Reference proteome</keyword>
<dbReference type="CDD" id="cd07897">
    <property type="entry name" value="Adenylation_DNA_ligase_Bac1"/>
    <property type="match status" value="1"/>
</dbReference>
<dbReference type="CDD" id="cd07972">
    <property type="entry name" value="OBF_DNA_ligase_Arch_LigB"/>
    <property type="match status" value="1"/>
</dbReference>
<evidence type="ECO:0000256" key="6">
    <source>
        <dbReference type="ARBA" id="ARBA00022741"/>
    </source>
</evidence>
<dbReference type="PROSITE" id="PS00697">
    <property type="entry name" value="DNA_LIGASE_A1"/>
    <property type="match status" value="1"/>
</dbReference>
<comment type="caution">
    <text evidence="15">The sequence shown here is derived from an EMBL/GenBank/DDBJ whole genome shotgun (WGS) entry which is preliminary data.</text>
</comment>
<dbReference type="InterPro" id="IPR012309">
    <property type="entry name" value="DNA_ligase_ATP-dep_C"/>
</dbReference>
<evidence type="ECO:0000256" key="11">
    <source>
        <dbReference type="ARBA" id="ARBA00023204"/>
    </source>
</evidence>
<name>A0A5M6CY09_9BACT</name>
<dbReference type="Pfam" id="PF01068">
    <property type="entry name" value="DNA_ligase_A_M"/>
    <property type="match status" value="1"/>
</dbReference>
<keyword evidence="4" id="KW-0235">DNA replication</keyword>
<evidence type="ECO:0000256" key="8">
    <source>
        <dbReference type="ARBA" id="ARBA00022840"/>
    </source>
</evidence>
<dbReference type="GO" id="GO:0005524">
    <property type="term" value="F:ATP binding"/>
    <property type="evidence" value="ECO:0007669"/>
    <property type="project" value="UniProtKB-KW"/>
</dbReference>
<dbReference type="InterPro" id="IPR036599">
    <property type="entry name" value="DNA_ligase_N_sf"/>
</dbReference>
<sequence>MRRFARLFTRLDSTTKTNEKIKALVEYFDLADRGDAAWATYFLSGRKLRRLVPTKLLRQWAAERAAVPEWLFEESYSAVGDLAETLSLIVPPGSPADDESLSVWVNKRLLPLRTMTPDQQHAAMLSLWQQTDTETRFVAMKLITGAFRVGVSKRLITRAIAQHAGIDSETIAHRLMGDWEPTAAFFSGVVDPDTDDTKISRPYPFCLAHPIEQATEPDRDGGAPQAAVIAAQLGEASEFAAEWKWDGIRGQLIRRAGETFLWSRGEELMENRWPEIEAAAESLPDGSVLDGEILASELDPQGGVQAVLPFSQLQRRIGRKRVGKKLLSEVPVVFHAFDLLEREGRDLRPLPFRERRLQLTELLDRFPHPHLCATQLFAQQDWLTLAEKRETSRQHHSEGLMLKRWDSTYQVGRVRGTWWKWKIQPYTIDAVLIYAQRGHGKRASLYTDYTFALWEGDELVPIAKAYSGLDDAEIRQVDRFVRQHTRESFGPVRSVTPELVFEIAFEGLSRSTRHKSGVATRFPRILRWRHDKKPGDANQLNDLKALLPES</sequence>
<dbReference type="GO" id="GO:0003910">
    <property type="term" value="F:DNA ligase (ATP) activity"/>
    <property type="evidence" value="ECO:0007669"/>
    <property type="project" value="UniProtKB-EC"/>
</dbReference>
<dbReference type="RefSeq" id="WP_150079299.1">
    <property type="nucleotide sequence ID" value="NZ_VWOX01000020.1"/>
</dbReference>
<evidence type="ECO:0000256" key="13">
    <source>
        <dbReference type="ARBA" id="ARBA00034003"/>
    </source>
</evidence>
<organism evidence="15 16">
    <name type="scientific">Roseiconus nitratireducens</name>
    <dbReference type="NCBI Taxonomy" id="2605748"/>
    <lineage>
        <taxon>Bacteria</taxon>
        <taxon>Pseudomonadati</taxon>
        <taxon>Planctomycetota</taxon>
        <taxon>Planctomycetia</taxon>
        <taxon>Pirellulales</taxon>
        <taxon>Pirellulaceae</taxon>
        <taxon>Roseiconus</taxon>
    </lineage>
</organism>
<dbReference type="InterPro" id="IPR026333">
    <property type="entry name" value="ATP_dep_DNA_lig_pp_1105_fam"/>
</dbReference>
<keyword evidence="8" id="KW-0067">ATP-binding</keyword>
<evidence type="ECO:0000313" key="15">
    <source>
        <dbReference type="EMBL" id="KAA5539300.1"/>
    </source>
</evidence>
<protein>
    <recommendedName>
        <fullName evidence="1">DNA ligase (ATP)</fullName>
        <ecNumber evidence="1">6.5.1.1</ecNumber>
    </recommendedName>
</protein>
<dbReference type="GO" id="GO:0051301">
    <property type="term" value="P:cell division"/>
    <property type="evidence" value="ECO:0007669"/>
    <property type="project" value="UniProtKB-KW"/>
</dbReference>
<accession>A0A5M6CY09</accession>
<dbReference type="GO" id="GO:0006260">
    <property type="term" value="P:DNA replication"/>
    <property type="evidence" value="ECO:0007669"/>
    <property type="project" value="UniProtKB-KW"/>
</dbReference>
<dbReference type="EMBL" id="VWOX01000020">
    <property type="protein sequence ID" value="KAA5539300.1"/>
    <property type="molecule type" value="Genomic_DNA"/>
</dbReference>
<dbReference type="GO" id="GO:0006310">
    <property type="term" value="P:DNA recombination"/>
    <property type="evidence" value="ECO:0007669"/>
    <property type="project" value="UniProtKB-KW"/>
</dbReference>
<evidence type="ECO:0000256" key="7">
    <source>
        <dbReference type="ARBA" id="ARBA00022763"/>
    </source>
</evidence>
<dbReference type="NCBIfam" id="NF006701">
    <property type="entry name" value="PRK09247.1"/>
    <property type="match status" value="1"/>
</dbReference>
<evidence type="ECO:0000259" key="14">
    <source>
        <dbReference type="PROSITE" id="PS50160"/>
    </source>
</evidence>
<dbReference type="Gene3D" id="2.40.50.140">
    <property type="entry name" value="Nucleic acid-binding proteins"/>
    <property type="match status" value="1"/>
</dbReference>
<evidence type="ECO:0000313" key="16">
    <source>
        <dbReference type="Proteomes" id="UP000324479"/>
    </source>
</evidence>
<dbReference type="InterPro" id="IPR012340">
    <property type="entry name" value="NA-bd_OB-fold"/>
</dbReference>
<keyword evidence="12" id="KW-0131">Cell cycle</keyword>
<dbReference type="PANTHER" id="PTHR45674:SF13">
    <property type="entry name" value="DNA LIGASE-RELATED"/>
    <property type="match status" value="1"/>
</dbReference>
<evidence type="ECO:0000256" key="9">
    <source>
        <dbReference type="ARBA" id="ARBA00022842"/>
    </source>
</evidence>
<dbReference type="NCBIfam" id="TIGR04120">
    <property type="entry name" value="DNA_lig_bact"/>
    <property type="match status" value="1"/>
</dbReference>
<evidence type="ECO:0000256" key="4">
    <source>
        <dbReference type="ARBA" id="ARBA00022705"/>
    </source>
</evidence>
<keyword evidence="11" id="KW-0234">DNA repair</keyword>
<keyword evidence="6" id="KW-0547">Nucleotide-binding</keyword>
<dbReference type="SUPFAM" id="SSF50249">
    <property type="entry name" value="Nucleic acid-binding proteins"/>
    <property type="match status" value="1"/>
</dbReference>
<dbReference type="Pfam" id="PF04675">
    <property type="entry name" value="DNA_ligase_A_N"/>
    <property type="match status" value="1"/>
</dbReference>
<dbReference type="GO" id="GO:0006281">
    <property type="term" value="P:DNA repair"/>
    <property type="evidence" value="ECO:0007669"/>
    <property type="project" value="UniProtKB-KW"/>
</dbReference>
<evidence type="ECO:0000256" key="12">
    <source>
        <dbReference type="ARBA" id="ARBA00023306"/>
    </source>
</evidence>
<dbReference type="SUPFAM" id="SSF117018">
    <property type="entry name" value="ATP-dependent DNA ligase DNA-binding domain"/>
    <property type="match status" value="1"/>
</dbReference>
<dbReference type="InterPro" id="IPR050191">
    <property type="entry name" value="ATP-dep_DNA_ligase"/>
</dbReference>
<keyword evidence="5" id="KW-0479">Metal-binding</keyword>
<dbReference type="InterPro" id="IPR012308">
    <property type="entry name" value="DNA_ligase_ATP-dep_N"/>
</dbReference>
<proteinExistence type="predicted"/>
<dbReference type="GO" id="GO:0046872">
    <property type="term" value="F:metal ion binding"/>
    <property type="evidence" value="ECO:0007669"/>
    <property type="project" value="UniProtKB-KW"/>
</dbReference>